<comment type="catalytic activity">
    <reaction evidence="10">
        <text>a primary alcohol + NAD(+) = an aldehyde + NADH + H(+)</text>
        <dbReference type="Rhea" id="RHEA:10736"/>
        <dbReference type="ChEBI" id="CHEBI:15378"/>
        <dbReference type="ChEBI" id="CHEBI:15734"/>
        <dbReference type="ChEBI" id="CHEBI:17478"/>
        <dbReference type="ChEBI" id="CHEBI:57540"/>
        <dbReference type="ChEBI" id="CHEBI:57945"/>
        <dbReference type="EC" id="1.1.1.1"/>
    </reaction>
</comment>
<evidence type="ECO:0000259" key="12">
    <source>
        <dbReference type="SMART" id="SM00829"/>
    </source>
</evidence>
<dbReference type="EC" id="1.1.1.1" evidence="3"/>
<evidence type="ECO:0000256" key="3">
    <source>
        <dbReference type="ARBA" id="ARBA00013190"/>
    </source>
</evidence>
<feature type="domain" description="Enoyl reductase (ER)" evidence="12">
    <location>
        <begin position="8"/>
        <end position="335"/>
    </location>
</feature>
<dbReference type="SMART" id="SM00829">
    <property type="entry name" value="PKS_ER"/>
    <property type="match status" value="1"/>
</dbReference>
<comment type="caution">
    <text evidence="13">The sequence shown here is derived from an EMBL/GenBank/DDBJ whole genome shotgun (WGS) entry which is preliminary data.</text>
</comment>
<dbReference type="Pfam" id="PF08240">
    <property type="entry name" value="ADH_N"/>
    <property type="match status" value="1"/>
</dbReference>
<sequence>MKAAVVTDFTKPLEIQEMPVPEPGAGEVLVRMETSGLCHTDIHAAHGDWPVKPAPPFVPGHEGIGIVEKLGEGVTDCAVGDRVAIAWLGYACGKCRYCIGGWETLCLEQRNSGYSVNGSFAEYAVLPAAFANPVPDEVSSRDAAPLTCAGVTTYKAIRVAGVVPAETVAIFGVGGLGHLALQYARIAGGVTIAVDIEESKLEMAKELGADHVVNAATTDPVEAIQALGGADVAVALAANPQSFDQAFRSLRRGGRLVCVALPADNGALSLPIFDTVLNGKTVIGSIVGTRNDLADVFALHAAGRTKVIAVDRKLDDVNQSIADVLAGDIPARVVFQF</sequence>
<evidence type="ECO:0000256" key="4">
    <source>
        <dbReference type="ARBA" id="ARBA00016352"/>
    </source>
</evidence>
<dbReference type="InterPro" id="IPR020843">
    <property type="entry name" value="ER"/>
</dbReference>
<dbReference type="InterPro" id="IPR013154">
    <property type="entry name" value="ADH-like_N"/>
</dbReference>
<proteinExistence type="inferred from homology"/>
<dbReference type="AlphaFoldDB" id="A0A4R0II84"/>
<dbReference type="InterPro" id="IPR002328">
    <property type="entry name" value="ADH_Zn_CS"/>
</dbReference>
<comment type="cofactor">
    <cofactor evidence="1 11">
        <name>Zn(2+)</name>
        <dbReference type="ChEBI" id="CHEBI:29105"/>
    </cofactor>
</comment>
<keyword evidence="5 11" id="KW-0479">Metal-binding</keyword>
<dbReference type="PANTHER" id="PTHR42940:SF8">
    <property type="entry name" value="VACUOLAR PROTEIN SORTING-ASSOCIATED PROTEIN 11"/>
    <property type="match status" value="1"/>
</dbReference>
<dbReference type="Pfam" id="PF00107">
    <property type="entry name" value="ADH_zinc_N"/>
    <property type="match status" value="1"/>
</dbReference>
<dbReference type="InterPro" id="IPR011032">
    <property type="entry name" value="GroES-like_sf"/>
</dbReference>
<comment type="catalytic activity">
    <reaction evidence="9">
        <text>a secondary alcohol + NAD(+) = a ketone + NADH + H(+)</text>
        <dbReference type="Rhea" id="RHEA:10740"/>
        <dbReference type="ChEBI" id="CHEBI:15378"/>
        <dbReference type="ChEBI" id="CHEBI:17087"/>
        <dbReference type="ChEBI" id="CHEBI:35681"/>
        <dbReference type="ChEBI" id="CHEBI:57540"/>
        <dbReference type="ChEBI" id="CHEBI:57945"/>
        <dbReference type="EC" id="1.1.1.1"/>
    </reaction>
</comment>
<dbReference type="SUPFAM" id="SSF51735">
    <property type="entry name" value="NAD(P)-binding Rossmann-fold domains"/>
    <property type="match status" value="1"/>
</dbReference>
<evidence type="ECO:0000256" key="5">
    <source>
        <dbReference type="ARBA" id="ARBA00022723"/>
    </source>
</evidence>
<gene>
    <name evidence="13" type="ORF">E0H92_37260</name>
</gene>
<name>A0A4R0II84_9ACTN</name>
<reference evidence="13 14" key="1">
    <citation type="submission" date="2019-02" db="EMBL/GenBank/DDBJ databases">
        <title>Kribbella capetownensis sp. nov. and Kribbella speibonae sp. nov., isolated from soil.</title>
        <authorList>
            <person name="Curtis S.M."/>
            <person name="Norton I."/>
            <person name="Everest G.J."/>
            <person name="Meyers P.R."/>
        </authorList>
    </citation>
    <scope>NUCLEOTIDE SEQUENCE [LARGE SCALE GENOMIC DNA]</scope>
    <source>
        <strain evidence="13 14">YM55</strain>
    </source>
</reference>
<dbReference type="SUPFAM" id="SSF50129">
    <property type="entry name" value="GroES-like"/>
    <property type="match status" value="1"/>
</dbReference>
<dbReference type="RefSeq" id="WP_131499591.1">
    <property type="nucleotide sequence ID" value="NZ_SJKC01000007.1"/>
</dbReference>
<evidence type="ECO:0000256" key="6">
    <source>
        <dbReference type="ARBA" id="ARBA00022833"/>
    </source>
</evidence>
<protein>
    <recommendedName>
        <fullName evidence="4">Alcohol dehydrogenase</fullName>
        <ecNumber evidence="3">1.1.1.1</ecNumber>
    </recommendedName>
</protein>
<evidence type="ECO:0000256" key="8">
    <source>
        <dbReference type="ARBA" id="ARBA00023027"/>
    </source>
</evidence>
<organism evidence="13 14">
    <name type="scientific">Kribbella speibonae</name>
    <dbReference type="NCBI Taxonomy" id="1572660"/>
    <lineage>
        <taxon>Bacteria</taxon>
        <taxon>Bacillati</taxon>
        <taxon>Actinomycetota</taxon>
        <taxon>Actinomycetes</taxon>
        <taxon>Propionibacteriales</taxon>
        <taxon>Kribbellaceae</taxon>
        <taxon>Kribbella</taxon>
    </lineage>
</organism>
<dbReference type="Gene3D" id="3.90.180.10">
    <property type="entry name" value="Medium-chain alcohol dehydrogenases, catalytic domain"/>
    <property type="match status" value="1"/>
</dbReference>
<dbReference type="InterPro" id="IPR013149">
    <property type="entry name" value="ADH-like_C"/>
</dbReference>
<dbReference type="PANTHER" id="PTHR42940">
    <property type="entry name" value="ALCOHOL DEHYDROGENASE 1-RELATED"/>
    <property type="match status" value="1"/>
</dbReference>
<dbReference type="FunFam" id="3.40.50.720:FF:000039">
    <property type="entry name" value="Alcohol dehydrogenase AdhP"/>
    <property type="match status" value="1"/>
</dbReference>
<comment type="similarity">
    <text evidence="2 11">Belongs to the zinc-containing alcohol dehydrogenase family.</text>
</comment>
<dbReference type="InterPro" id="IPR036291">
    <property type="entry name" value="NAD(P)-bd_dom_sf"/>
</dbReference>
<evidence type="ECO:0000256" key="2">
    <source>
        <dbReference type="ARBA" id="ARBA00008072"/>
    </source>
</evidence>
<dbReference type="Gene3D" id="3.40.50.720">
    <property type="entry name" value="NAD(P)-binding Rossmann-like Domain"/>
    <property type="match status" value="1"/>
</dbReference>
<evidence type="ECO:0000313" key="14">
    <source>
        <dbReference type="Proteomes" id="UP000294225"/>
    </source>
</evidence>
<evidence type="ECO:0000256" key="10">
    <source>
        <dbReference type="ARBA" id="ARBA00049243"/>
    </source>
</evidence>
<evidence type="ECO:0000256" key="11">
    <source>
        <dbReference type="RuleBase" id="RU361277"/>
    </source>
</evidence>
<accession>A0A4R0II84</accession>
<evidence type="ECO:0000256" key="1">
    <source>
        <dbReference type="ARBA" id="ARBA00001947"/>
    </source>
</evidence>
<evidence type="ECO:0000256" key="7">
    <source>
        <dbReference type="ARBA" id="ARBA00023002"/>
    </source>
</evidence>
<evidence type="ECO:0000313" key="13">
    <source>
        <dbReference type="EMBL" id="TCC30768.1"/>
    </source>
</evidence>
<keyword evidence="6 11" id="KW-0862">Zinc</keyword>
<dbReference type="PROSITE" id="PS00059">
    <property type="entry name" value="ADH_ZINC"/>
    <property type="match status" value="1"/>
</dbReference>
<keyword evidence="7" id="KW-0560">Oxidoreductase</keyword>
<dbReference type="GO" id="GO:0004022">
    <property type="term" value="F:alcohol dehydrogenase (NAD+) activity"/>
    <property type="evidence" value="ECO:0007669"/>
    <property type="project" value="UniProtKB-EC"/>
</dbReference>
<dbReference type="GO" id="GO:0008270">
    <property type="term" value="F:zinc ion binding"/>
    <property type="evidence" value="ECO:0007669"/>
    <property type="project" value="InterPro"/>
</dbReference>
<dbReference type="Proteomes" id="UP000294225">
    <property type="component" value="Unassembled WGS sequence"/>
</dbReference>
<dbReference type="CDD" id="cd08297">
    <property type="entry name" value="CAD3"/>
    <property type="match status" value="1"/>
</dbReference>
<evidence type="ECO:0000256" key="9">
    <source>
        <dbReference type="ARBA" id="ARBA00049164"/>
    </source>
</evidence>
<dbReference type="FunFam" id="3.90.180.10:FF:000002">
    <property type="entry name" value="Alcohol dehydrogenase AdhP"/>
    <property type="match status" value="1"/>
</dbReference>
<keyword evidence="8" id="KW-0520">NAD</keyword>
<dbReference type="EMBL" id="SJKC01000007">
    <property type="protein sequence ID" value="TCC30768.1"/>
    <property type="molecule type" value="Genomic_DNA"/>
</dbReference>